<dbReference type="AlphaFoldDB" id="A0A182SG27"/>
<keyword evidence="3" id="KW-1185">Reference proteome</keyword>
<evidence type="ECO:0000313" key="2">
    <source>
        <dbReference type="EnsemblMetazoa" id="AMAM006079-PA"/>
    </source>
</evidence>
<protein>
    <submittedName>
        <fullName evidence="2">Uncharacterized protein</fullName>
    </submittedName>
</protein>
<organism evidence="2 3">
    <name type="scientific">Anopheles maculatus</name>
    <dbReference type="NCBI Taxonomy" id="74869"/>
    <lineage>
        <taxon>Eukaryota</taxon>
        <taxon>Metazoa</taxon>
        <taxon>Ecdysozoa</taxon>
        <taxon>Arthropoda</taxon>
        <taxon>Hexapoda</taxon>
        <taxon>Insecta</taxon>
        <taxon>Pterygota</taxon>
        <taxon>Neoptera</taxon>
        <taxon>Endopterygota</taxon>
        <taxon>Diptera</taxon>
        <taxon>Nematocera</taxon>
        <taxon>Culicoidea</taxon>
        <taxon>Culicidae</taxon>
        <taxon>Anophelinae</taxon>
        <taxon>Anopheles</taxon>
        <taxon>Anopheles maculatus group</taxon>
    </lineage>
</organism>
<reference evidence="3" key="1">
    <citation type="submission" date="2013-09" db="EMBL/GenBank/DDBJ databases">
        <title>The Genome Sequence of Anopheles maculatus species B.</title>
        <authorList>
            <consortium name="The Broad Institute Genomics Platform"/>
            <person name="Neafsey D.E."/>
            <person name="Besansky N."/>
            <person name="Howell P."/>
            <person name="Walton C."/>
            <person name="Young S.K."/>
            <person name="Zeng Q."/>
            <person name="Gargeya S."/>
            <person name="Fitzgerald M."/>
            <person name="Haas B."/>
            <person name="Abouelleil A."/>
            <person name="Allen A.W."/>
            <person name="Alvarado L."/>
            <person name="Arachchi H.M."/>
            <person name="Berlin A.M."/>
            <person name="Chapman S.B."/>
            <person name="Gainer-Dewar J."/>
            <person name="Goldberg J."/>
            <person name="Griggs A."/>
            <person name="Gujja S."/>
            <person name="Hansen M."/>
            <person name="Howarth C."/>
            <person name="Imamovic A."/>
            <person name="Ireland A."/>
            <person name="Larimer J."/>
            <person name="McCowan C."/>
            <person name="Murphy C."/>
            <person name="Pearson M."/>
            <person name="Poon T.W."/>
            <person name="Priest M."/>
            <person name="Roberts A."/>
            <person name="Saif S."/>
            <person name="Shea T."/>
            <person name="Sisk P."/>
            <person name="Sykes S."/>
            <person name="Wortman J."/>
            <person name="Nusbaum C."/>
            <person name="Birren B."/>
        </authorList>
    </citation>
    <scope>NUCLEOTIDE SEQUENCE [LARGE SCALE GENOMIC DNA]</scope>
    <source>
        <strain evidence="3">maculatus3</strain>
    </source>
</reference>
<reference evidence="2" key="2">
    <citation type="submission" date="2020-05" db="UniProtKB">
        <authorList>
            <consortium name="EnsemblMetazoa"/>
        </authorList>
    </citation>
    <scope>IDENTIFICATION</scope>
    <source>
        <strain evidence="2">maculatus3</strain>
    </source>
</reference>
<dbReference type="VEuPathDB" id="VectorBase:AMAM006079"/>
<feature type="compositionally biased region" description="Acidic residues" evidence="1">
    <location>
        <begin position="1"/>
        <end position="11"/>
    </location>
</feature>
<dbReference type="Proteomes" id="UP000075901">
    <property type="component" value="Unassembled WGS sequence"/>
</dbReference>
<name>A0A182SG27_9DIPT</name>
<accession>A0A182SG27</accession>
<dbReference type="EnsemblMetazoa" id="AMAM006079-RA">
    <property type="protein sequence ID" value="AMAM006079-PA"/>
    <property type="gene ID" value="AMAM006079"/>
</dbReference>
<proteinExistence type="predicted"/>
<sequence>MGQEQDLGEVDMEQRKDIDQLQEDNQQQQQQQQGDESSAGLKNGTAKLTVQSAGDLKQTILDGLEKKGDGGLWLCTKHLTALWETLSNPRSITRWEMGKWEDA</sequence>
<feature type="region of interest" description="Disordered" evidence="1">
    <location>
        <begin position="1"/>
        <end position="46"/>
    </location>
</feature>
<evidence type="ECO:0000256" key="1">
    <source>
        <dbReference type="SAM" id="MobiDB-lite"/>
    </source>
</evidence>
<evidence type="ECO:0000313" key="3">
    <source>
        <dbReference type="Proteomes" id="UP000075901"/>
    </source>
</evidence>